<dbReference type="GO" id="GO:0031080">
    <property type="term" value="C:nuclear pore outer ring"/>
    <property type="evidence" value="ECO:0007669"/>
    <property type="project" value="TreeGrafter"/>
</dbReference>
<dbReference type="OrthoDB" id="103454at2759"/>
<proteinExistence type="inferred from homology"/>
<evidence type="ECO:0000256" key="2">
    <source>
        <dbReference type="ARBA" id="ARBA00005569"/>
    </source>
</evidence>
<dbReference type="Proteomes" id="UP000749559">
    <property type="component" value="Unassembled WGS sequence"/>
</dbReference>
<evidence type="ECO:0000256" key="4">
    <source>
        <dbReference type="ARBA" id="ARBA00022816"/>
    </source>
</evidence>
<dbReference type="SUPFAM" id="SSF117289">
    <property type="entry name" value="Nucleoporin domain"/>
    <property type="match status" value="1"/>
</dbReference>
<dbReference type="Gene3D" id="1.20.58.1380">
    <property type="match status" value="1"/>
</dbReference>
<dbReference type="GO" id="GO:0006606">
    <property type="term" value="P:protein import into nucleus"/>
    <property type="evidence" value="ECO:0007669"/>
    <property type="project" value="TreeGrafter"/>
</dbReference>
<dbReference type="InterPro" id="IPR007187">
    <property type="entry name" value="Nucleoporin_Nup133/Nup155_C"/>
</dbReference>
<dbReference type="Pfam" id="PF08801">
    <property type="entry name" value="Nucleoporin_N"/>
    <property type="match status" value="1"/>
</dbReference>
<evidence type="ECO:0000256" key="6">
    <source>
        <dbReference type="ARBA" id="ARBA00023010"/>
    </source>
</evidence>
<feature type="domain" description="Nucleoporin Nup133/Nup155-like C-terminal" evidence="8">
    <location>
        <begin position="834"/>
        <end position="1005"/>
    </location>
</feature>
<sequence>MFTPKVASRAKPSPLFSSRGARSAQNRSRSSILFTPQRRTAYTPKNQSFNRSLQASHVIEETANHSVESYGAPLPVLVTEALTLAERETKTSVHVDPSGWAWLVSGRKLFVWRYKTSSSGKSVLCKQLTLPPSDLDHQAGLVNVVAAQEDHQATSCIAVSAEGIIRYWANITHEGSFVEISADLKGEECVSLTNLQPHGSILATTTSTLVQVVPAPSQNAVTCRTVMAPQGMLAGFGRRMSSFIFGSLPAQSTGALLQTVLAGEVLEDHSQAFYVLSGHVLQKWILLGQAERLVYQCEVQRIFRECLSETIWGQDASHLPGLKLWMLDLQLTRDGVIVLGAGTNTESPEQLIYYATGKLAHSDQIPESFQSFQVSAFTQPYHEDDENMLLDCHLLVPDGTTEATYLYNESVVICPASQAGSQVPDKVDFQMRGDRVLGAGICDKMGLFFSSVHGLVSISSTAKLDQSLNDSSFLYDPVSRPDSALAFTPAQVDELSQSEDKSARLKAAFLHACRGSLAQAQTIVDELFPVSQGMELPSSPLNTMVAALSRELIDDFPASDPRWAETVPHDSGGSSSGSLIILHQLEDKQRAHEYLITFLTNVGLWDKLSTINMRDQPMRAQLLMCEHAEKIVAAITLRNIHSANPGLVDAAIRHVLEGRGDSVPPPGLAPQDLFYREVSRIDDILESLMVVLQETLSTNISPQDTIKMISGVNTILVGMLHDAWQYRQGKAQLNLSNARGPPFIPWTASLGPNGIRALVSKQHNTTCSAGLGSSRDAQTEGELFHQLLTLTDVQLDGYLSQVNTTNPLSGDYPEILAAYESERAKLIAPFLKHGQYERAASLAEKYLDFPSLMEICEKTDTQDRLQRYMVQFQDKGFADFVFKWYRDEGKKGKLLSQPLGSNEQLGQFLRSDENQYLSWLHDIHTSNLYQAHQTLKELALSETESASKKKTLLSLGKLAALASDEPPPSVQDEIEGLNDELELILHQEMLPETVVQGLGMDPEDMRVLPPKELIEVYVSEANCEANEFDFKKALDLLHYVDREEPDYEALRLHVWCQALLRDRQTWEDVQEDDPLEKNRDTIFFKTVELAYTEGMNLQNFLPSPEILLNADELGTLKDNTNFQYLVRAGYEHIERVYTDF</sequence>
<evidence type="ECO:0000256" key="7">
    <source>
        <dbReference type="ARBA" id="ARBA00023242"/>
    </source>
</evidence>
<keyword evidence="5" id="KW-0653">Protein transport</keyword>
<organism evidence="10 11">
    <name type="scientific">Owenia fusiformis</name>
    <name type="common">Polychaete worm</name>
    <dbReference type="NCBI Taxonomy" id="6347"/>
    <lineage>
        <taxon>Eukaryota</taxon>
        <taxon>Metazoa</taxon>
        <taxon>Spiralia</taxon>
        <taxon>Lophotrochozoa</taxon>
        <taxon>Annelida</taxon>
        <taxon>Polychaeta</taxon>
        <taxon>Sedentaria</taxon>
        <taxon>Canalipalpata</taxon>
        <taxon>Sabellida</taxon>
        <taxon>Oweniida</taxon>
        <taxon>Oweniidae</taxon>
        <taxon>Owenia</taxon>
    </lineage>
</organism>
<evidence type="ECO:0000256" key="1">
    <source>
        <dbReference type="ARBA" id="ARBA00004259"/>
    </source>
</evidence>
<feature type="domain" description="Nucleoporin Nup133/Nup155-like N-terminal" evidence="9">
    <location>
        <begin position="68"/>
        <end position="374"/>
    </location>
</feature>
<dbReference type="Gene3D" id="1.25.40.700">
    <property type="match status" value="1"/>
</dbReference>
<dbReference type="GO" id="GO:0017056">
    <property type="term" value="F:structural constituent of nuclear pore"/>
    <property type="evidence" value="ECO:0007669"/>
    <property type="project" value="InterPro"/>
</dbReference>
<evidence type="ECO:0000313" key="11">
    <source>
        <dbReference type="Proteomes" id="UP000749559"/>
    </source>
</evidence>
<dbReference type="PANTHER" id="PTHR13405">
    <property type="entry name" value="NUCLEAR PORE COMPLEX PROTEIN NUP133"/>
    <property type="match status" value="1"/>
</dbReference>
<keyword evidence="4" id="KW-0509">mRNA transport</keyword>
<keyword evidence="11" id="KW-1185">Reference proteome</keyword>
<dbReference type="AlphaFoldDB" id="A0A8J1U3S7"/>
<dbReference type="Pfam" id="PF03177">
    <property type="entry name" value="Nucleoporin_C"/>
    <property type="match status" value="1"/>
</dbReference>
<evidence type="ECO:0000259" key="8">
    <source>
        <dbReference type="Pfam" id="PF03177"/>
    </source>
</evidence>
<dbReference type="InterPro" id="IPR015943">
    <property type="entry name" value="WD40/YVTN_repeat-like_dom_sf"/>
</dbReference>
<dbReference type="InterPro" id="IPR037624">
    <property type="entry name" value="Nup133-like"/>
</dbReference>
<evidence type="ECO:0000256" key="3">
    <source>
        <dbReference type="ARBA" id="ARBA00022448"/>
    </source>
</evidence>
<comment type="subcellular location">
    <subcellularLocation>
        <location evidence="1">Nucleus envelope</location>
    </subcellularLocation>
</comment>
<evidence type="ECO:0000313" key="10">
    <source>
        <dbReference type="EMBL" id="CAH1791718.1"/>
    </source>
</evidence>
<dbReference type="InterPro" id="IPR014908">
    <property type="entry name" value="Nucleoporin_Nup133/Nup155_N"/>
</dbReference>
<accession>A0A8J1U3S7</accession>
<name>A0A8J1U3S7_OWEFU</name>
<dbReference type="Gene3D" id="2.130.10.10">
    <property type="entry name" value="YVTN repeat-like/Quinoprotein amine dehydrogenase"/>
    <property type="match status" value="1"/>
</dbReference>
<keyword evidence="7" id="KW-0539">Nucleus</keyword>
<protein>
    <submittedName>
        <fullName evidence="10">Uncharacterized protein</fullName>
    </submittedName>
</protein>
<dbReference type="GO" id="GO:0000972">
    <property type="term" value="P:transcription-dependent tethering of RNA polymerase II gene DNA at nuclear periphery"/>
    <property type="evidence" value="ECO:0007669"/>
    <property type="project" value="TreeGrafter"/>
</dbReference>
<comment type="similarity">
    <text evidence="2">Belongs to the nucleoporin Nup133 family.</text>
</comment>
<keyword evidence="6" id="KW-0811">Translocation</keyword>
<dbReference type="GO" id="GO:0016973">
    <property type="term" value="P:poly(A)+ mRNA export from nucleus"/>
    <property type="evidence" value="ECO:0007669"/>
    <property type="project" value="TreeGrafter"/>
</dbReference>
<evidence type="ECO:0000256" key="5">
    <source>
        <dbReference type="ARBA" id="ARBA00022927"/>
    </source>
</evidence>
<keyword evidence="3" id="KW-0813">Transport</keyword>
<dbReference type="PANTHER" id="PTHR13405:SF11">
    <property type="entry name" value="NUCLEAR PORE COMPLEX PROTEIN NUP133"/>
    <property type="match status" value="1"/>
</dbReference>
<evidence type="ECO:0000259" key="9">
    <source>
        <dbReference type="Pfam" id="PF08801"/>
    </source>
</evidence>
<dbReference type="EMBL" id="CAIIXF020000008">
    <property type="protein sequence ID" value="CAH1791718.1"/>
    <property type="molecule type" value="Genomic_DNA"/>
</dbReference>
<gene>
    <name evidence="10" type="ORF">OFUS_LOCUS16772</name>
</gene>
<comment type="caution">
    <text evidence="10">The sequence shown here is derived from an EMBL/GenBank/DDBJ whole genome shotgun (WGS) entry which is preliminary data.</text>
</comment>
<reference evidence="10" key="1">
    <citation type="submission" date="2022-03" db="EMBL/GenBank/DDBJ databases">
        <authorList>
            <person name="Martin C."/>
        </authorList>
    </citation>
    <scope>NUCLEOTIDE SEQUENCE</scope>
</reference>